<evidence type="ECO:0000259" key="6">
    <source>
        <dbReference type="Pfam" id="PF15459"/>
    </source>
</evidence>
<feature type="compositionally biased region" description="Polar residues" evidence="4">
    <location>
        <begin position="228"/>
        <end position="239"/>
    </location>
</feature>
<keyword evidence="8" id="KW-1185">Reference proteome</keyword>
<dbReference type="AlphaFoldDB" id="A0A6A5ZAQ4"/>
<feature type="region of interest" description="Disordered" evidence="4">
    <location>
        <begin position="392"/>
        <end position="531"/>
    </location>
</feature>
<dbReference type="GO" id="GO:0003677">
    <property type="term" value="F:DNA binding"/>
    <property type="evidence" value="ECO:0007669"/>
    <property type="project" value="TreeGrafter"/>
</dbReference>
<dbReference type="GO" id="GO:0005730">
    <property type="term" value="C:nucleolus"/>
    <property type="evidence" value="ECO:0007669"/>
    <property type="project" value="TreeGrafter"/>
</dbReference>
<evidence type="ECO:0000313" key="8">
    <source>
        <dbReference type="Proteomes" id="UP000799770"/>
    </source>
</evidence>
<feature type="compositionally biased region" description="Basic and acidic residues" evidence="4">
    <location>
        <begin position="207"/>
        <end position="218"/>
    </location>
</feature>
<feature type="compositionally biased region" description="Basic and acidic residues" evidence="4">
    <location>
        <begin position="422"/>
        <end position="436"/>
    </location>
</feature>
<protein>
    <submittedName>
        <fullName evidence="7">Surfeit locus protein 6-domain-containing protein</fullName>
    </submittedName>
</protein>
<feature type="domain" description="Ribosomal RNA-processing protein 14 N-terminal" evidence="6">
    <location>
        <begin position="8"/>
        <end position="61"/>
    </location>
</feature>
<dbReference type="InterPro" id="IPR007019">
    <property type="entry name" value="SURF6"/>
</dbReference>
<feature type="region of interest" description="Disordered" evidence="4">
    <location>
        <begin position="319"/>
        <end position="339"/>
    </location>
</feature>
<evidence type="ECO:0000256" key="2">
    <source>
        <dbReference type="ARBA" id="ARBA00005904"/>
    </source>
</evidence>
<dbReference type="Proteomes" id="UP000799770">
    <property type="component" value="Unassembled WGS sequence"/>
</dbReference>
<feature type="compositionally biased region" description="Basic and acidic residues" evidence="4">
    <location>
        <begin position="95"/>
        <end position="106"/>
    </location>
</feature>
<dbReference type="GO" id="GO:0042274">
    <property type="term" value="P:ribosomal small subunit biogenesis"/>
    <property type="evidence" value="ECO:0007669"/>
    <property type="project" value="TreeGrafter"/>
</dbReference>
<feature type="compositionally biased region" description="Low complexity" evidence="4">
    <location>
        <begin position="240"/>
        <end position="258"/>
    </location>
</feature>
<gene>
    <name evidence="7" type="ORF">BDV96DRAFT_520954</name>
</gene>
<feature type="region of interest" description="Disordered" evidence="4">
    <location>
        <begin position="31"/>
        <end position="281"/>
    </location>
</feature>
<comment type="subcellular location">
    <subcellularLocation>
        <location evidence="1">Nucleus</location>
    </subcellularLocation>
</comment>
<evidence type="ECO:0000313" key="7">
    <source>
        <dbReference type="EMBL" id="KAF2115488.1"/>
    </source>
</evidence>
<dbReference type="OrthoDB" id="444809at2759"/>
<dbReference type="Pfam" id="PF15459">
    <property type="entry name" value="RRP14"/>
    <property type="match status" value="1"/>
</dbReference>
<accession>A0A6A5ZAQ4</accession>
<sequence length="531" mass="59685">MGDDLEARLKSHARAFEGLMSIIPAQDYYGKDASITSNQWRAKKQTKEERRAAKRAKLDPASHKSAMDVMQENALKRKRELDEEQAAESSDIDMDIEKEKPKEGMKLPKKKTKKQKTGQEPAAESNTDEQPNAGGDDEPQPPQPKTKAEKRKTKQEKKKEKLVKKQEKQQQKKARQSEFDAALSNKPEKEPETEEDDAAEWEDEDETMHGSHDNDGIQRLDVSGLVDASNSTATPSPEDSSNSASSVVSAASSSTSIVPAEDTTEKKKEKKHKELDPKVHDAFRARLLAKLEVMRSARKADGPDGRPARNRAELIEARRKKEAERKAAKKANRKLAQEDEARIKAEAELAKLRGGSGSPALFPMRLPPEQEHNLAFGRVAWKDGQQLESNLGGFLENKKRKGASDPKTALEAAKKKKARISGLDEAKRNDIEEKDAWLNAKKRAQGERVHDDEALLKKTVKRSEKAKAKSKQEWKDRITGIEKGQEAKQKRREANLKKRREEKGNKGKKKQVKKPAKKVKRPGFEGTFKAR</sequence>
<dbReference type="Pfam" id="PF04935">
    <property type="entry name" value="SURF6"/>
    <property type="match status" value="1"/>
</dbReference>
<feature type="compositionally biased region" description="Basic and acidic residues" evidence="4">
    <location>
        <begin position="45"/>
        <end position="66"/>
    </location>
</feature>
<dbReference type="GO" id="GO:0042273">
    <property type="term" value="P:ribosomal large subunit biogenesis"/>
    <property type="evidence" value="ECO:0007669"/>
    <property type="project" value="TreeGrafter"/>
</dbReference>
<evidence type="ECO:0000256" key="3">
    <source>
        <dbReference type="ARBA" id="ARBA00023242"/>
    </source>
</evidence>
<evidence type="ECO:0000256" key="1">
    <source>
        <dbReference type="ARBA" id="ARBA00004123"/>
    </source>
</evidence>
<dbReference type="PANTHER" id="PTHR14369:SF0">
    <property type="entry name" value="SURFEIT LOCUS PROTEIN 6"/>
    <property type="match status" value="1"/>
</dbReference>
<feature type="compositionally biased region" description="Basic residues" evidence="4">
    <location>
        <begin position="506"/>
        <end position="521"/>
    </location>
</feature>
<feature type="compositionally biased region" description="Basic and acidic residues" evidence="4">
    <location>
        <begin position="157"/>
        <end position="178"/>
    </location>
</feature>
<evidence type="ECO:0000259" key="5">
    <source>
        <dbReference type="Pfam" id="PF04935"/>
    </source>
</evidence>
<dbReference type="PANTHER" id="PTHR14369">
    <property type="entry name" value="SURFEIT LOCUS PROTEIN 6"/>
    <property type="match status" value="1"/>
</dbReference>
<comment type="similarity">
    <text evidence="2">Belongs to the SURF6 family.</text>
</comment>
<dbReference type="InterPro" id="IPR029188">
    <property type="entry name" value="Rrp14_N"/>
</dbReference>
<dbReference type="InterPro" id="IPR029190">
    <property type="entry name" value="Rrp14/SURF6_C"/>
</dbReference>
<feature type="compositionally biased region" description="Basic residues" evidence="4">
    <location>
        <begin position="107"/>
        <end position="116"/>
    </location>
</feature>
<dbReference type="EMBL" id="ML977323">
    <property type="protein sequence ID" value="KAF2115488.1"/>
    <property type="molecule type" value="Genomic_DNA"/>
</dbReference>
<feature type="domain" description="Ribosomal RNA-processing protein 14/surfeit locus protein 6 C-terminal" evidence="5">
    <location>
        <begin position="313"/>
        <end position="509"/>
    </location>
</feature>
<name>A0A6A5ZAQ4_9PLEO</name>
<feature type="compositionally biased region" description="Acidic residues" evidence="4">
    <location>
        <begin position="191"/>
        <end position="206"/>
    </location>
</feature>
<organism evidence="7 8">
    <name type="scientific">Lophiotrema nucula</name>
    <dbReference type="NCBI Taxonomy" id="690887"/>
    <lineage>
        <taxon>Eukaryota</taxon>
        <taxon>Fungi</taxon>
        <taxon>Dikarya</taxon>
        <taxon>Ascomycota</taxon>
        <taxon>Pezizomycotina</taxon>
        <taxon>Dothideomycetes</taxon>
        <taxon>Pleosporomycetidae</taxon>
        <taxon>Pleosporales</taxon>
        <taxon>Lophiotremataceae</taxon>
        <taxon>Lophiotrema</taxon>
    </lineage>
</organism>
<proteinExistence type="inferred from homology"/>
<dbReference type="GO" id="GO:0003723">
    <property type="term" value="F:RNA binding"/>
    <property type="evidence" value="ECO:0007669"/>
    <property type="project" value="TreeGrafter"/>
</dbReference>
<feature type="compositionally biased region" description="Basic and acidic residues" evidence="4">
    <location>
        <begin position="263"/>
        <end position="281"/>
    </location>
</feature>
<keyword evidence="3" id="KW-0539">Nucleus</keyword>
<feature type="compositionally biased region" description="Acidic residues" evidence="4">
    <location>
        <begin position="82"/>
        <end position="94"/>
    </location>
</feature>
<evidence type="ECO:0000256" key="4">
    <source>
        <dbReference type="SAM" id="MobiDB-lite"/>
    </source>
</evidence>
<reference evidence="7" key="1">
    <citation type="journal article" date="2020" name="Stud. Mycol.">
        <title>101 Dothideomycetes genomes: a test case for predicting lifestyles and emergence of pathogens.</title>
        <authorList>
            <person name="Haridas S."/>
            <person name="Albert R."/>
            <person name="Binder M."/>
            <person name="Bloem J."/>
            <person name="Labutti K."/>
            <person name="Salamov A."/>
            <person name="Andreopoulos B."/>
            <person name="Baker S."/>
            <person name="Barry K."/>
            <person name="Bills G."/>
            <person name="Bluhm B."/>
            <person name="Cannon C."/>
            <person name="Castanera R."/>
            <person name="Culley D."/>
            <person name="Daum C."/>
            <person name="Ezra D."/>
            <person name="Gonzalez J."/>
            <person name="Henrissat B."/>
            <person name="Kuo A."/>
            <person name="Liang C."/>
            <person name="Lipzen A."/>
            <person name="Lutzoni F."/>
            <person name="Magnuson J."/>
            <person name="Mondo S."/>
            <person name="Nolan M."/>
            <person name="Ohm R."/>
            <person name="Pangilinan J."/>
            <person name="Park H.-J."/>
            <person name="Ramirez L."/>
            <person name="Alfaro M."/>
            <person name="Sun H."/>
            <person name="Tritt A."/>
            <person name="Yoshinaga Y."/>
            <person name="Zwiers L.-H."/>
            <person name="Turgeon B."/>
            <person name="Goodwin S."/>
            <person name="Spatafora J."/>
            <person name="Crous P."/>
            <person name="Grigoriev I."/>
        </authorList>
    </citation>
    <scope>NUCLEOTIDE SEQUENCE</scope>
    <source>
        <strain evidence="7">CBS 627.86</strain>
    </source>
</reference>
<feature type="compositionally biased region" description="Basic and acidic residues" evidence="4">
    <location>
        <begin position="444"/>
        <end position="505"/>
    </location>
</feature>